<evidence type="ECO:0000313" key="3">
    <source>
        <dbReference type="Proteomes" id="UP000177187"/>
    </source>
</evidence>
<feature type="domain" description="Bacteriophage Mu GpT" evidence="1">
    <location>
        <begin position="237"/>
        <end position="302"/>
    </location>
</feature>
<comment type="caution">
    <text evidence="2">The sequence shown here is derived from an EMBL/GenBank/DDBJ whole genome shotgun (WGS) entry which is preliminary data.</text>
</comment>
<evidence type="ECO:0000259" key="1">
    <source>
        <dbReference type="Pfam" id="PF10124"/>
    </source>
</evidence>
<evidence type="ECO:0000313" key="2">
    <source>
        <dbReference type="EMBL" id="OGD78480.1"/>
    </source>
</evidence>
<organism evidence="2 3">
    <name type="scientific">Candidatus Coatesbacteria bacterium RBG_13_66_14</name>
    <dbReference type="NCBI Taxonomy" id="1817816"/>
    <lineage>
        <taxon>Bacteria</taxon>
        <taxon>Candidatus Coatesiibacteriota</taxon>
    </lineage>
</organism>
<accession>A0A1F5FFR9</accession>
<dbReference type="AlphaFoldDB" id="A0A1F5FFR9"/>
<protein>
    <recommendedName>
        <fullName evidence="1">Bacteriophage Mu GpT domain-containing protein</fullName>
    </recommendedName>
</protein>
<feature type="domain" description="Bacteriophage Mu GpT" evidence="1">
    <location>
        <begin position="16"/>
        <end position="154"/>
    </location>
</feature>
<dbReference type="Pfam" id="PF10124">
    <property type="entry name" value="Mu-like_gpT"/>
    <property type="match status" value="2"/>
</dbReference>
<dbReference type="Proteomes" id="UP000177187">
    <property type="component" value="Unassembled WGS sequence"/>
</dbReference>
<sequence>MPFTTASDLSPKMLEGVVRTEFFRAYHELRDTGWQRYTTVVASGAAEEYYDWLRLLGDVREWIGDRVINQGLAERYSIRNKTWEFGFYLERSAVEDDQSGQIGLAITAAAQRAAEHQARLVTEVLEAGFTDACYDGEPFFFGSHPLDSGGTFANYTDALLGAESLREGLAALMGMRRSDGAPWGNVVSKQNTVLMVPPALYFSALELTQHPHYSLGDPENNPLAGLFDVALNPYLTSETAWYLLQTTEPLKPLVFQRRTELELTAQTDPATGDVVFRNDLYAFGTRQRYNAGYTFPQLAYAGDGTES</sequence>
<name>A0A1F5FFR9_9BACT</name>
<dbReference type="InterPro" id="IPR018774">
    <property type="entry name" value="Phage_Mu_GpT"/>
</dbReference>
<proteinExistence type="predicted"/>
<dbReference type="STRING" id="1817816.A2Y64_09370"/>
<reference evidence="2 3" key="1">
    <citation type="journal article" date="2016" name="Nat. Commun.">
        <title>Thousands of microbial genomes shed light on interconnected biogeochemical processes in an aquifer system.</title>
        <authorList>
            <person name="Anantharaman K."/>
            <person name="Brown C.T."/>
            <person name="Hug L.A."/>
            <person name="Sharon I."/>
            <person name="Castelle C.J."/>
            <person name="Probst A.J."/>
            <person name="Thomas B.C."/>
            <person name="Singh A."/>
            <person name="Wilkins M.J."/>
            <person name="Karaoz U."/>
            <person name="Brodie E.L."/>
            <person name="Williams K.H."/>
            <person name="Hubbard S.S."/>
            <person name="Banfield J.F."/>
        </authorList>
    </citation>
    <scope>NUCLEOTIDE SEQUENCE [LARGE SCALE GENOMIC DNA]</scope>
</reference>
<gene>
    <name evidence="2" type="ORF">A2Y64_09370</name>
</gene>
<dbReference type="EMBL" id="MFAF01000034">
    <property type="protein sequence ID" value="OGD78480.1"/>
    <property type="molecule type" value="Genomic_DNA"/>
</dbReference>